<sequence length="438" mass="48869">MTSTPETTKLTSEEFFAQDDLSMVNSVKSSTSNSSSIDFNDTSHISMPSQHLNNGISNSHNLKDYGSLPRITDESDLSTLKDDNTFFSEAESSAANKNTPLRRLAIDMSLYLNLIILASKLIAYIQTLSLSVLAALTDSLLDVISQLVLNYTEKHSTKSRSSALYPAGAARLEPVGVLTCAALMGMASFEILKESIESLLYDGNVMHEHLQDGQNLSSVYGMTFIVFIKLGLYYLCEYSRPLKTSNIGGTVVKQSMKVSDPTLEALAQDHWNDALSNGVAAIALCAALWSKDLWFLDPIGAIIISVYIIYSWYETGKEQIEQLTGKSAPDDFIDELYDIASNFDKRMIVDVVRAYHFGPKFLVELEVVLPKDTLLMESHDLGMELQYEIEGREEVERCFVHIDYEMRPYDEHVVSKVPELRAKYRPSASHMSFGNHSV</sequence>
<dbReference type="InterPro" id="IPR058533">
    <property type="entry name" value="Cation_efflux_TM"/>
</dbReference>
<dbReference type="GO" id="GO:0016020">
    <property type="term" value="C:membrane"/>
    <property type="evidence" value="ECO:0007669"/>
    <property type="project" value="UniProtKB-SubCell"/>
</dbReference>
<dbReference type="Gene3D" id="3.30.70.1350">
    <property type="entry name" value="Cation efflux protein, cytoplasmic domain"/>
    <property type="match status" value="1"/>
</dbReference>
<dbReference type="EMBL" id="BLLK01000049">
    <property type="protein sequence ID" value="GFH55580.1"/>
    <property type="molecule type" value="Genomic_DNA"/>
</dbReference>
<keyword evidence="5" id="KW-0472">Membrane</keyword>
<organism evidence="7 8">
    <name type="scientific">Chaetoceros tenuissimus</name>
    <dbReference type="NCBI Taxonomy" id="426638"/>
    <lineage>
        <taxon>Eukaryota</taxon>
        <taxon>Sar</taxon>
        <taxon>Stramenopiles</taxon>
        <taxon>Ochrophyta</taxon>
        <taxon>Bacillariophyta</taxon>
        <taxon>Coscinodiscophyceae</taxon>
        <taxon>Chaetocerotophycidae</taxon>
        <taxon>Chaetocerotales</taxon>
        <taxon>Chaetocerotaceae</taxon>
        <taxon>Chaetoceros</taxon>
    </lineage>
</organism>
<dbReference type="PANTHER" id="PTHR43840">
    <property type="entry name" value="MITOCHONDRIAL METAL TRANSPORTER 1-RELATED"/>
    <property type="match status" value="1"/>
</dbReference>
<dbReference type="NCBIfam" id="TIGR01297">
    <property type="entry name" value="CDF"/>
    <property type="match status" value="1"/>
</dbReference>
<name>A0AAD3H9Q1_9STRA</name>
<keyword evidence="4" id="KW-1133">Transmembrane helix</keyword>
<dbReference type="InterPro" id="IPR027469">
    <property type="entry name" value="Cation_efflux_TMD_sf"/>
</dbReference>
<feature type="domain" description="Cation efflux protein transmembrane" evidence="6">
    <location>
        <begin position="109"/>
        <end position="323"/>
    </location>
</feature>
<dbReference type="SUPFAM" id="SSF161111">
    <property type="entry name" value="Cation efflux protein transmembrane domain-like"/>
    <property type="match status" value="1"/>
</dbReference>
<dbReference type="InterPro" id="IPR002524">
    <property type="entry name" value="Cation_efflux"/>
</dbReference>
<dbReference type="AlphaFoldDB" id="A0AAD3H9Q1"/>
<gene>
    <name evidence="7" type="ORF">CTEN210_12056</name>
</gene>
<evidence type="ECO:0000256" key="1">
    <source>
        <dbReference type="ARBA" id="ARBA00004141"/>
    </source>
</evidence>
<dbReference type="PANTHER" id="PTHR43840:SF52">
    <property type="entry name" value="CATION EFFLUX FAMILY PROTEIN"/>
    <property type="match status" value="1"/>
</dbReference>
<dbReference type="InterPro" id="IPR050291">
    <property type="entry name" value="CDF_Transporter"/>
</dbReference>
<evidence type="ECO:0000256" key="5">
    <source>
        <dbReference type="ARBA" id="ARBA00023136"/>
    </source>
</evidence>
<comment type="subcellular location">
    <subcellularLocation>
        <location evidence="1">Membrane</location>
        <topology evidence="1">Multi-pass membrane protein</topology>
    </subcellularLocation>
</comment>
<evidence type="ECO:0000313" key="7">
    <source>
        <dbReference type="EMBL" id="GFH55580.1"/>
    </source>
</evidence>
<accession>A0AAD3H9Q1</accession>
<keyword evidence="3" id="KW-0812">Transmembrane</keyword>
<protein>
    <recommendedName>
        <fullName evidence="6">Cation efflux protein transmembrane domain-containing protein</fullName>
    </recommendedName>
</protein>
<evidence type="ECO:0000259" key="6">
    <source>
        <dbReference type="Pfam" id="PF01545"/>
    </source>
</evidence>
<evidence type="ECO:0000256" key="3">
    <source>
        <dbReference type="ARBA" id="ARBA00022692"/>
    </source>
</evidence>
<dbReference type="Proteomes" id="UP001054902">
    <property type="component" value="Unassembled WGS sequence"/>
</dbReference>
<comment type="caution">
    <text evidence="7">The sequence shown here is derived from an EMBL/GenBank/DDBJ whole genome shotgun (WGS) entry which is preliminary data.</text>
</comment>
<dbReference type="Gene3D" id="1.20.1510.10">
    <property type="entry name" value="Cation efflux protein transmembrane domain"/>
    <property type="match status" value="1"/>
</dbReference>
<dbReference type="SUPFAM" id="SSF160240">
    <property type="entry name" value="Cation efflux protein cytoplasmic domain-like"/>
    <property type="match status" value="1"/>
</dbReference>
<dbReference type="GO" id="GO:0008324">
    <property type="term" value="F:monoatomic cation transmembrane transporter activity"/>
    <property type="evidence" value="ECO:0007669"/>
    <property type="project" value="InterPro"/>
</dbReference>
<evidence type="ECO:0000256" key="4">
    <source>
        <dbReference type="ARBA" id="ARBA00022989"/>
    </source>
</evidence>
<evidence type="ECO:0000256" key="2">
    <source>
        <dbReference type="ARBA" id="ARBA00022448"/>
    </source>
</evidence>
<dbReference type="Pfam" id="PF01545">
    <property type="entry name" value="Cation_efflux"/>
    <property type="match status" value="1"/>
</dbReference>
<evidence type="ECO:0000313" key="8">
    <source>
        <dbReference type="Proteomes" id="UP001054902"/>
    </source>
</evidence>
<keyword evidence="2" id="KW-0813">Transport</keyword>
<dbReference type="InterPro" id="IPR036837">
    <property type="entry name" value="Cation_efflux_CTD_sf"/>
</dbReference>
<keyword evidence="8" id="KW-1185">Reference proteome</keyword>
<proteinExistence type="predicted"/>
<reference evidence="7 8" key="1">
    <citation type="journal article" date="2021" name="Sci. Rep.">
        <title>The genome of the diatom Chaetoceros tenuissimus carries an ancient integrated fragment of an extant virus.</title>
        <authorList>
            <person name="Hongo Y."/>
            <person name="Kimura K."/>
            <person name="Takaki Y."/>
            <person name="Yoshida Y."/>
            <person name="Baba S."/>
            <person name="Kobayashi G."/>
            <person name="Nagasaki K."/>
            <person name="Hano T."/>
            <person name="Tomaru Y."/>
        </authorList>
    </citation>
    <scope>NUCLEOTIDE SEQUENCE [LARGE SCALE GENOMIC DNA]</scope>
    <source>
        <strain evidence="7 8">NIES-3715</strain>
    </source>
</reference>